<dbReference type="AlphaFoldDB" id="A0A1E3SRT7"/>
<evidence type="ECO:0000313" key="6">
    <source>
        <dbReference type="EMBL" id="ODR04860.1"/>
    </source>
</evidence>
<dbReference type="InterPro" id="IPR050707">
    <property type="entry name" value="HTH_MetabolicPath_Reg"/>
</dbReference>
<dbReference type="InterPro" id="IPR014757">
    <property type="entry name" value="Tscrpt_reg_IclR_C"/>
</dbReference>
<dbReference type="Gene3D" id="1.10.10.10">
    <property type="entry name" value="Winged helix-like DNA-binding domain superfamily/Winged helix DNA-binding domain"/>
    <property type="match status" value="1"/>
</dbReference>
<evidence type="ECO:0000256" key="1">
    <source>
        <dbReference type="ARBA" id="ARBA00023015"/>
    </source>
</evidence>
<dbReference type="InterPro" id="IPR005471">
    <property type="entry name" value="Tscrpt_reg_IclR_N"/>
</dbReference>
<keyword evidence="2" id="KW-0238">DNA-binding</keyword>
<dbReference type="Proteomes" id="UP000094224">
    <property type="component" value="Unassembled WGS sequence"/>
</dbReference>
<name>A0A1E3SRT7_9MYCO</name>
<proteinExistence type="predicted"/>
<evidence type="ECO:0000256" key="2">
    <source>
        <dbReference type="ARBA" id="ARBA00023125"/>
    </source>
</evidence>
<dbReference type="RefSeq" id="WP_069401257.1">
    <property type="nucleotide sequence ID" value="NZ_JAYWKZ010000016.1"/>
</dbReference>
<reference evidence="7" key="1">
    <citation type="submission" date="2016-09" db="EMBL/GenBank/DDBJ databases">
        <authorList>
            <person name="Greninger A.L."/>
            <person name="Jerome K.R."/>
            <person name="Mcnair B."/>
            <person name="Wallis C."/>
            <person name="Fang F."/>
        </authorList>
    </citation>
    <scope>NUCLEOTIDE SEQUENCE [LARGE SCALE GENOMIC DNA]</scope>
    <source>
        <strain evidence="7">BC1_M4</strain>
    </source>
</reference>
<dbReference type="EMBL" id="MIHC01000027">
    <property type="protein sequence ID" value="ODR04860.1"/>
    <property type="molecule type" value="Genomic_DNA"/>
</dbReference>
<dbReference type="GO" id="GO:0003700">
    <property type="term" value="F:DNA-binding transcription factor activity"/>
    <property type="evidence" value="ECO:0007669"/>
    <property type="project" value="TreeGrafter"/>
</dbReference>
<protein>
    <recommendedName>
        <fullName evidence="8">IclR family transcriptional regulator</fullName>
    </recommendedName>
</protein>
<keyword evidence="1" id="KW-0805">Transcription regulation</keyword>
<organism evidence="6 7">
    <name type="scientific">Mycobacterium sherrisii</name>
    <dbReference type="NCBI Taxonomy" id="243061"/>
    <lineage>
        <taxon>Bacteria</taxon>
        <taxon>Bacillati</taxon>
        <taxon>Actinomycetota</taxon>
        <taxon>Actinomycetes</taxon>
        <taxon>Mycobacteriales</taxon>
        <taxon>Mycobacteriaceae</taxon>
        <taxon>Mycobacterium</taxon>
        <taxon>Mycobacterium simiae complex</taxon>
    </lineage>
</organism>
<dbReference type="SUPFAM" id="SSF55781">
    <property type="entry name" value="GAF domain-like"/>
    <property type="match status" value="1"/>
</dbReference>
<dbReference type="SUPFAM" id="SSF46785">
    <property type="entry name" value="Winged helix' DNA-binding domain"/>
    <property type="match status" value="1"/>
</dbReference>
<dbReference type="PANTHER" id="PTHR30136">
    <property type="entry name" value="HELIX-TURN-HELIX TRANSCRIPTIONAL REGULATOR, ICLR FAMILY"/>
    <property type="match status" value="1"/>
</dbReference>
<keyword evidence="7" id="KW-1185">Reference proteome</keyword>
<feature type="domain" description="HTH iclR-type" evidence="4">
    <location>
        <begin position="12"/>
        <end position="72"/>
    </location>
</feature>
<dbReference type="STRING" id="243061.AWC25_07045"/>
<evidence type="ECO:0000256" key="3">
    <source>
        <dbReference type="ARBA" id="ARBA00023163"/>
    </source>
</evidence>
<dbReference type="GO" id="GO:0003677">
    <property type="term" value="F:DNA binding"/>
    <property type="evidence" value="ECO:0007669"/>
    <property type="project" value="UniProtKB-KW"/>
</dbReference>
<dbReference type="Gene3D" id="3.30.450.40">
    <property type="match status" value="1"/>
</dbReference>
<dbReference type="PROSITE" id="PS51077">
    <property type="entry name" value="HTH_ICLR"/>
    <property type="match status" value="1"/>
</dbReference>
<dbReference type="PROSITE" id="PS51078">
    <property type="entry name" value="ICLR_ED"/>
    <property type="match status" value="1"/>
</dbReference>
<dbReference type="Pfam" id="PF01614">
    <property type="entry name" value="IclR_C"/>
    <property type="match status" value="1"/>
</dbReference>
<accession>A0A1E3SRT7</accession>
<evidence type="ECO:0008006" key="8">
    <source>
        <dbReference type="Google" id="ProtNLM"/>
    </source>
</evidence>
<dbReference type="SMART" id="SM00346">
    <property type="entry name" value="HTH_ICLR"/>
    <property type="match status" value="1"/>
</dbReference>
<dbReference type="InterPro" id="IPR036388">
    <property type="entry name" value="WH-like_DNA-bd_sf"/>
</dbReference>
<comment type="caution">
    <text evidence="6">The sequence shown here is derived from an EMBL/GenBank/DDBJ whole genome shotgun (WGS) entry which is preliminary data.</text>
</comment>
<dbReference type="Pfam" id="PF09339">
    <property type="entry name" value="HTH_IclR"/>
    <property type="match status" value="1"/>
</dbReference>
<keyword evidence="3" id="KW-0804">Transcription</keyword>
<evidence type="ECO:0000259" key="4">
    <source>
        <dbReference type="PROSITE" id="PS51077"/>
    </source>
</evidence>
<dbReference type="InterPro" id="IPR036390">
    <property type="entry name" value="WH_DNA-bd_sf"/>
</dbReference>
<dbReference type="InterPro" id="IPR029016">
    <property type="entry name" value="GAF-like_dom_sf"/>
</dbReference>
<evidence type="ECO:0000313" key="7">
    <source>
        <dbReference type="Proteomes" id="UP000094224"/>
    </source>
</evidence>
<feature type="domain" description="IclR-ED" evidence="5">
    <location>
        <begin position="73"/>
        <end position="258"/>
    </location>
</feature>
<gene>
    <name evidence="6" type="ORF">BHQ21_15935</name>
</gene>
<dbReference type="GO" id="GO:0045892">
    <property type="term" value="P:negative regulation of DNA-templated transcription"/>
    <property type="evidence" value="ECO:0007669"/>
    <property type="project" value="TreeGrafter"/>
</dbReference>
<dbReference type="PANTHER" id="PTHR30136:SF35">
    <property type="entry name" value="HTH-TYPE TRANSCRIPTIONAL REGULATOR RV1719"/>
    <property type="match status" value="1"/>
</dbReference>
<sequence length="262" mass="28004">MWLSADESGEQRTVSDRLLIIMDAVATSPGEVGLSELVRLIGMKKATVHRLATDLVAHRMLERGSYGYRLGLRLFELGAHVPASRRLRACARPFMTDLVTATGQTVHLGVLDGAEVLCIEKLTGRRSAPSSTSIGAWLPAYCTALGKVLLAFSHDSVVDPALAEPLTKNTGTTITDRGQFLRELARIREAGVAYDREEWAPGTVCVAAPIVVESYVGRDGHRAVAGLSVTGPAGRLQPARVASAVRTAALTISRSLGLPQLR</sequence>
<evidence type="ECO:0000259" key="5">
    <source>
        <dbReference type="PROSITE" id="PS51078"/>
    </source>
</evidence>